<protein>
    <submittedName>
        <fullName evidence="1">Uncharacterized protein</fullName>
    </submittedName>
</protein>
<keyword evidence="2" id="KW-1185">Reference proteome</keyword>
<comment type="caution">
    <text evidence="1">The sequence shown here is derived from an EMBL/GenBank/DDBJ whole genome shotgun (WGS) entry which is preliminary data.</text>
</comment>
<organism evidence="1 2">
    <name type="scientific">Cirrhinus molitorella</name>
    <name type="common">mud carp</name>
    <dbReference type="NCBI Taxonomy" id="172907"/>
    <lineage>
        <taxon>Eukaryota</taxon>
        <taxon>Metazoa</taxon>
        <taxon>Chordata</taxon>
        <taxon>Craniata</taxon>
        <taxon>Vertebrata</taxon>
        <taxon>Euteleostomi</taxon>
        <taxon>Actinopterygii</taxon>
        <taxon>Neopterygii</taxon>
        <taxon>Teleostei</taxon>
        <taxon>Ostariophysi</taxon>
        <taxon>Cypriniformes</taxon>
        <taxon>Cyprinidae</taxon>
        <taxon>Labeoninae</taxon>
        <taxon>Labeonini</taxon>
        <taxon>Cirrhinus</taxon>
    </lineage>
</organism>
<evidence type="ECO:0000313" key="2">
    <source>
        <dbReference type="Proteomes" id="UP001187343"/>
    </source>
</evidence>
<reference evidence="1" key="1">
    <citation type="submission" date="2023-08" db="EMBL/GenBank/DDBJ databases">
        <title>Chromosome-level Genome Assembly of mud carp (Cirrhinus molitorella).</title>
        <authorList>
            <person name="Liu H."/>
        </authorList>
    </citation>
    <scope>NUCLEOTIDE SEQUENCE</scope>
    <source>
        <strain evidence="1">Prfri</strain>
        <tissue evidence="1">Muscle</tissue>
    </source>
</reference>
<gene>
    <name evidence="1" type="ORF">Q8A67_006297</name>
</gene>
<proteinExistence type="predicted"/>
<dbReference type="Proteomes" id="UP001187343">
    <property type="component" value="Unassembled WGS sequence"/>
</dbReference>
<evidence type="ECO:0000313" key="1">
    <source>
        <dbReference type="EMBL" id="KAK2907312.1"/>
    </source>
</evidence>
<dbReference type="EMBL" id="JAUYZG010000005">
    <property type="protein sequence ID" value="KAK2907312.1"/>
    <property type="molecule type" value="Genomic_DNA"/>
</dbReference>
<name>A0AA88TSL9_9TELE</name>
<accession>A0AA88TSL9</accession>
<sequence>MQSRPGRWFYQGKHLKLLLAAQYFNHNGSREVAQTSDGEVCYAVRYPRFRKGGWVVCPVKEKPSYG</sequence>
<dbReference type="AlphaFoldDB" id="A0AA88TSL9"/>